<comment type="caution">
    <text evidence="1">The sequence shown here is derived from an EMBL/GenBank/DDBJ whole genome shotgun (WGS) entry which is preliminary data.</text>
</comment>
<dbReference type="RefSeq" id="WP_064219580.1">
    <property type="nucleotide sequence ID" value="NZ_CP191259.1"/>
</dbReference>
<organism evidence="1 2">
    <name type="scientific">Acidithiobacillus ferrooxidans</name>
    <name type="common">Thiobacillus ferrooxidans</name>
    <dbReference type="NCBI Taxonomy" id="920"/>
    <lineage>
        <taxon>Bacteria</taxon>
        <taxon>Pseudomonadati</taxon>
        <taxon>Pseudomonadota</taxon>
        <taxon>Acidithiobacillia</taxon>
        <taxon>Acidithiobacillales</taxon>
        <taxon>Acidithiobacillaceae</taxon>
        <taxon>Acidithiobacillus</taxon>
    </lineage>
</organism>
<protein>
    <submittedName>
        <fullName evidence="1">Uncharacterized protein</fullName>
    </submittedName>
</protein>
<sequence length="75" mass="8213">MGIESFPDFAESALRRWVLIPASTRQRLISNVWCGHCRHGTTITDFRGIVENGNLLLVGKCAECQGAVVRVIDGA</sequence>
<proteinExistence type="predicted"/>
<dbReference type="OrthoDB" id="8564332at2"/>
<dbReference type="EMBL" id="LVXZ01000135">
    <property type="protein sequence ID" value="OAP89433.1"/>
    <property type="molecule type" value="Genomic_DNA"/>
</dbReference>
<dbReference type="AlphaFoldDB" id="A0A179BDP2"/>
<name>A0A179BDP2_ACIFR</name>
<reference evidence="1 2" key="1">
    <citation type="submission" date="2016-04" db="EMBL/GenBank/DDBJ databases">
        <title>Acidithiobacillus ferrooxidans genome sequencing and assembly.</title>
        <authorList>
            <person name="Zhou Z."/>
        </authorList>
    </citation>
    <scope>NUCLEOTIDE SEQUENCE [LARGE SCALE GENOMIC DNA]</scope>
    <source>
        <strain evidence="1 2">BY0502</strain>
    </source>
</reference>
<keyword evidence="2" id="KW-1185">Reference proteome</keyword>
<evidence type="ECO:0000313" key="2">
    <source>
        <dbReference type="Proteomes" id="UP000078302"/>
    </source>
</evidence>
<gene>
    <name evidence="1" type="ORF">A4H96_10640</name>
</gene>
<dbReference type="Proteomes" id="UP000078302">
    <property type="component" value="Unassembled WGS sequence"/>
</dbReference>
<accession>A0A179BDP2</accession>
<evidence type="ECO:0000313" key="1">
    <source>
        <dbReference type="EMBL" id="OAP89433.1"/>
    </source>
</evidence>